<evidence type="ECO:0000313" key="3">
    <source>
        <dbReference type="WBParaSite" id="SBAD_0001302401-mRNA-1"/>
    </source>
</evidence>
<reference evidence="3" key="1">
    <citation type="submission" date="2016-06" db="UniProtKB">
        <authorList>
            <consortium name="WormBaseParasite"/>
        </authorList>
    </citation>
    <scope>IDENTIFICATION</scope>
</reference>
<protein>
    <submittedName>
        <fullName evidence="3">Secreted protein</fullName>
    </submittedName>
</protein>
<organism evidence="3">
    <name type="scientific">Soboliphyme baturini</name>
    <dbReference type="NCBI Taxonomy" id="241478"/>
    <lineage>
        <taxon>Eukaryota</taxon>
        <taxon>Metazoa</taxon>
        <taxon>Ecdysozoa</taxon>
        <taxon>Nematoda</taxon>
        <taxon>Enoplea</taxon>
        <taxon>Dorylaimia</taxon>
        <taxon>Dioctophymatida</taxon>
        <taxon>Dioctophymatoidea</taxon>
        <taxon>Soboliphymatidae</taxon>
        <taxon>Soboliphyme</taxon>
    </lineage>
</organism>
<sequence>MRWWCRRAERTKTDETAQAAGCNKVYVLLSLEFIFLTVVVITASGDADSPQEAGRRRRRLVCSSSGWSQTMAVNEWLGRSGRPFKGPAFSCSVRNNHHIKV</sequence>
<accession>A0A183J9R6</accession>
<gene>
    <name evidence="1" type="ORF">SBAD_LOCUS12614</name>
</gene>
<dbReference type="WBParaSite" id="SBAD_0001302401-mRNA-1">
    <property type="protein sequence ID" value="SBAD_0001302401-mRNA-1"/>
    <property type="gene ID" value="SBAD_0001302401"/>
</dbReference>
<reference evidence="1 2" key="2">
    <citation type="submission" date="2018-11" db="EMBL/GenBank/DDBJ databases">
        <authorList>
            <consortium name="Pathogen Informatics"/>
        </authorList>
    </citation>
    <scope>NUCLEOTIDE SEQUENCE [LARGE SCALE GENOMIC DNA]</scope>
</reference>
<evidence type="ECO:0000313" key="2">
    <source>
        <dbReference type="Proteomes" id="UP000270296"/>
    </source>
</evidence>
<dbReference type="EMBL" id="UZAM01018292">
    <property type="protein sequence ID" value="VDP50177.1"/>
    <property type="molecule type" value="Genomic_DNA"/>
</dbReference>
<evidence type="ECO:0000313" key="1">
    <source>
        <dbReference type="EMBL" id="VDP50177.1"/>
    </source>
</evidence>
<dbReference type="Proteomes" id="UP000270296">
    <property type="component" value="Unassembled WGS sequence"/>
</dbReference>
<name>A0A183J9R6_9BILA</name>
<proteinExistence type="predicted"/>
<dbReference type="AlphaFoldDB" id="A0A183J9R6"/>
<keyword evidence="2" id="KW-1185">Reference proteome</keyword>